<sequence length="525" mass="59611">MQANVTEEEDYDEPSPKANQLKHCPLRKRSSSLEFTKDTSKLLDVQNEKVGIFKRMQRTFQKYDKSILMVLCLAYFVQGFKIFLLLSIKDLFKDYLKLDPTQSQTLNSIINIPWSFKIFYGLIADNVPILGSRRRSYLVLNGLLYFISLVILSLNLISDYFLITLLLTITSLNGAFTDVVVDALMVAQSRSDKDNGSEDLQSLSWSMLSIGGICGSIASAYFTEYLHPYQTFGTLSVVGLIQAYFGWRINKELEKSTIQIEQTTFTEQLKSNLQQLKIAIKMPLIQRTVAYLLICGFFIPSFSEFGYYFQLNIVQFSKQTYSFLQIFGFVSLLVAVFIYSRYFRDKEISKLILYAQYIHIFGGTVSLLYVLRVNVYYGISDITVIIFSSLVTDTIGLAFTLLPQLVLFAKITPQNIEATVFAILTGMNNLCAGVLSPMVGVFVNKAFVGVSIDNLEKYWVLVTISLCCTLIPILINGLLPRKKEIEELQALFEKDSRRQDHNASVQIDDAANIELVNLKPYSNNQ</sequence>
<dbReference type="Proteomes" id="UP000039865">
    <property type="component" value="Unassembled WGS sequence"/>
</dbReference>
<evidence type="ECO:0000256" key="8">
    <source>
        <dbReference type="SAM" id="Phobius"/>
    </source>
</evidence>
<keyword evidence="4 8" id="KW-0812">Transmembrane</keyword>
<evidence type="ECO:0000313" key="10">
    <source>
        <dbReference type="Proteomes" id="UP000039865"/>
    </source>
</evidence>
<evidence type="ECO:0000256" key="6">
    <source>
        <dbReference type="ARBA" id="ARBA00023136"/>
    </source>
</evidence>
<dbReference type="EMBL" id="CCKQ01010003">
    <property type="protein sequence ID" value="CDW81496.1"/>
    <property type="molecule type" value="Genomic_DNA"/>
</dbReference>
<feature type="region of interest" description="Disordered" evidence="7">
    <location>
        <begin position="1"/>
        <end position="21"/>
    </location>
</feature>
<keyword evidence="6 8" id="KW-0472">Membrane</keyword>
<feature type="transmembrane region" description="Helical" evidence="8">
    <location>
        <begin position="321"/>
        <end position="339"/>
    </location>
</feature>
<proteinExistence type="inferred from homology"/>
<feature type="transmembrane region" description="Helical" evidence="8">
    <location>
        <begin position="136"/>
        <end position="154"/>
    </location>
</feature>
<accession>A0A078AHW4</accession>
<evidence type="ECO:0000256" key="7">
    <source>
        <dbReference type="SAM" id="MobiDB-lite"/>
    </source>
</evidence>
<feature type="transmembrane region" description="Helical" evidence="8">
    <location>
        <begin position="420"/>
        <end position="443"/>
    </location>
</feature>
<dbReference type="SUPFAM" id="SSF103473">
    <property type="entry name" value="MFS general substrate transporter"/>
    <property type="match status" value="1"/>
</dbReference>
<keyword evidence="3" id="KW-0813">Transport</keyword>
<evidence type="ECO:0000256" key="4">
    <source>
        <dbReference type="ARBA" id="ARBA00022692"/>
    </source>
</evidence>
<dbReference type="PANTHER" id="PTHR31585:SF0">
    <property type="entry name" value="FOLATE-BIOPTERIN TRANSPORTER 1, CHLOROPLASTIC"/>
    <property type="match status" value="1"/>
</dbReference>
<evidence type="ECO:0000256" key="2">
    <source>
        <dbReference type="ARBA" id="ARBA00007015"/>
    </source>
</evidence>
<dbReference type="AlphaFoldDB" id="A0A078AHW4"/>
<evidence type="ECO:0000256" key="5">
    <source>
        <dbReference type="ARBA" id="ARBA00022989"/>
    </source>
</evidence>
<reference evidence="9 10" key="1">
    <citation type="submission" date="2014-06" db="EMBL/GenBank/DDBJ databases">
        <authorList>
            <person name="Swart Estienne"/>
        </authorList>
    </citation>
    <scope>NUCLEOTIDE SEQUENCE [LARGE SCALE GENOMIC DNA]</scope>
    <source>
        <strain evidence="9 10">130c</strain>
    </source>
</reference>
<feature type="transmembrane region" description="Helical" evidence="8">
    <location>
        <begin position="202"/>
        <end position="223"/>
    </location>
</feature>
<keyword evidence="10" id="KW-1185">Reference proteome</keyword>
<feature type="transmembrane region" description="Helical" evidence="8">
    <location>
        <begin position="160"/>
        <end position="181"/>
    </location>
</feature>
<feature type="transmembrane region" description="Helical" evidence="8">
    <location>
        <begin position="106"/>
        <end position="124"/>
    </location>
</feature>
<name>A0A078AHW4_STYLE</name>
<feature type="transmembrane region" description="Helical" evidence="8">
    <location>
        <begin position="382"/>
        <end position="408"/>
    </location>
</feature>
<gene>
    <name evidence="9" type="primary">Contig11821.g12637</name>
    <name evidence="9" type="ORF">STYLEM_10514</name>
</gene>
<dbReference type="InterPro" id="IPR036259">
    <property type="entry name" value="MFS_trans_sf"/>
</dbReference>
<feature type="transmembrane region" description="Helical" evidence="8">
    <location>
        <begin position="458"/>
        <end position="479"/>
    </location>
</feature>
<organism evidence="9 10">
    <name type="scientific">Stylonychia lemnae</name>
    <name type="common">Ciliate</name>
    <dbReference type="NCBI Taxonomy" id="5949"/>
    <lineage>
        <taxon>Eukaryota</taxon>
        <taxon>Sar</taxon>
        <taxon>Alveolata</taxon>
        <taxon>Ciliophora</taxon>
        <taxon>Intramacronucleata</taxon>
        <taxon>Spirotrichea</taxon>
        <taxon>Stichotrichia</taxon>
        <taxon>Sporadotrichida</taxon>
        <taxon>Oxytrichidae</taxon>
        <taxon>Stylonychinae</taxon>
        <taxon>Stylonychia</taxon>
    </lineage>
</organism>
<keyword evidence="5 8" id="KW-1133">Transmembrane helix</keyword>
<dbReference type="InterPro" id="IPR039309">
    <property type="entry name" value="BT1"/>
</dbReference>
<dbReference type="OMA" id="SMYTIVF"/>
<dbReference type="Pfam" id="PF03092">
    <property type="entry name" value="BT1"/>
    <property type="match status" value="1"/>
</dbReference>
<evidence type="ECO:0000256" key="3">
    <source>
        <dbReference type="ARBA" id="ARBA00022448"/>
    </source>
</evidence>
<comment type="similarity">
    <text evidence="2">Belongs to the major facilitator superfamily. Folate-biopterin transporter (TC 2.A.71) family.</text>
</comment>
<dbReference type="CDD" id="cd17484">
    <property type="entry name" value="MFS_FBT"/>
    <property type="match status" value="1"/>
</dbReference>
<feature type="transmembrane region" description="Helical" evidence="8">
    <location>
        <begin position="229"/>
        <end position="247"/>
    </location>
</feature>
<feature type="compositionally biased region" description="Acidic residues" evidence="7">
    <location>
        <begin position="1"/>
        <end position="13"/>
    </location>
</feature>
<protein>
    <submittedName>
        <fullName evidence="9">Uncharacterized protein</fullName>
    </submittedName>
</protein>
<dbReference type="GO" id="GO:0016020">
    <property type="term" value="C:membrane"/>
    <property type="evidence" value="ECO:0007669"/>
    <property type="project" value="UniProtKB-SubCell"/>
</dbReference>
<dbReference type="PANTHER" id="PTHR31585">
    <property type="entry name" value="FOLATE-BIOPTERIN TRANSPORTER 1, CHLOROPLASTIC"/>
    <property type="match status" value="1"/>
</dbReference>
<dbReference type="Gene3D" id="1.20.1250.20">
    <property type="entry name" value="MFS general substrate transporter like domains"/>
    <property type="match status" value="1"/>
</dbReference>
<evidence type="ECO:0000256" key="1">
    <source>
        <dbReference type="ARBA" id="ARBA00004141"/>
    </source>
</evidence>
<dbReference type="OrthoDB" id="754047at2759"/>
<dbReference type="InParanoid" id="A0A078AHW4"/>
<feature type="transmembrane region" description="Helical" evidence="8">
    <location>
        <begin position="66"/>
        <end position="86"/>
    </location>
</feature>
<comment type="subcellular location">
    <subcellularLocation>
        <location evidence="1">Membrane</location>
        <topology evidence="1">Multi-pass membrane protein</topology>
    </subcellularLocation>
</comment>
<feature type="transmembrane region" description="Helical" evidence="8">
    <location>
        <begin position="289"/>
        <end position="309"/>
    </location>
</feature>
<evidence type="ECO:0000313" key="9">
    <source>
        <dbReference type="EMBL" id="CDW81496.1"/>
    </source>
</evidence>
<feature type="transmembrane region" description="Helical" evidence="8">
    <location>
        <begin position="351"/>
        <end position="370"/>
    </location>
</feature>